<dbReference type="SUPFAM" id="SSF49879">
    <property type="entry name" value="SMAD/FHA domain"/>
    <property type="match status" value="1"/>
</dbReference>
<feature type="region of interest" description="Disordered" evidence="6">
    <location>
        <begin position="1"/>
        <end position="20"/>
    </location>
</feature>
<organism evidence="9 10">
    <name type="scientific">Mortierella polycephala</name>
    <dbReference type="NCBI Taxonomy" id="41804"/>
    <lineage>
        <taxon>Eukaryota</taxon>
        <taxon>Fungi</taxon>
        <taxon>Fungi incertae sedis</taxon>
        <taxon>Mucoromycota</taxon>
        <taxon>Mortierellomycotina</taxon>
        <taxon>Mortierellomycetes</taxon>
        <taxon>Mortierellales</taxon>
        <taxon>Mortierellaceae</taxon>
        <taxon>Mortierella</taxon>
    </lineage>
</organism>
<dbReference type="SMART" id="SM00220">
    <property type="entry name" value="S_TKc"/>
    <property type="match status" value="1"/>
</dbReference>
<dbReference type="Proteomes" id="UP000726737">
    <property type="component" value="Unassembled WGS sequence"/>
</dbReference>
<evidence type="ECO:0000256" key="4">
    <source>
        <dbReference type="PROSITE-ProRule" id="PRU10141"/>
    </source>
</evidence>
<evidence type="ECO:0000256" key="1">
    <source>
        <dbReference type="ARBA" id="ARBA00005575"/>
    </source>
</evidence>
<dbReference type="InterPro" id="IPR000253">
    <property type="entry name" value="FHA_dom"/>
</dbReference>
<comment type="caution">
    <text evidence="9">The sequence shown here is derived from an EMBL/GenBank/DDBJ whole genome shotgun (WGS) entry which is preliminary data.</text>
</comment>
<proteinExistence type="inferred from homology"/>
<protein>
    <submittedName>
        <fullName evidence="9">Checkpoint kinase 2</fullName>
    </submittedName>
</protein>
<feature type="domain" description="FHA" evidence="7">
    <location>
        <begin position="49"/>
        <end position="94"/>
    </location>
</feature>
<evidence type="ECO:0000313" key="10">
    <source>
        <dbReference type="Proteomes" id="UP000726737"/>
    </source>
</evidence>
<dbReference type="PROSITE" id="PS50011">
    <property type="entry name" value="PROTEIN_KINASE_DOM"/>
    <property type="match status" value="1"/>
</dbReference>
<dbReference type="PANTHER" id="PTHR24347">
    <property type="entry name" value="SERINE/THREONINE-PROTEIN KINASE"/>
    <property type="match status" value="1"/>
</dbReference>
<dbReference type="InterPro" id="IPR008271">
    <property type="entry name" value="Ser/Thr_kinase_AS"/>
</dbReference>
<evidence type="ECO:0000256" key="3">
    <source>
        <dbReference type="ARBA" id="ARBA00022840"/>
    </source>
</evidence>
<dbReference type="SMART" id="SM00240">
    <property type="entry name" value="FHA"/>
    <property type="match status" value="1"/>
</dbReference>
<evidence type="ECO:0000256" key="2">
    <source>
        <dbReference type="ARBA" id="ARBA00022741"/>
    </source>
</evidence>
<dbReference type="InterPro" id="IPR017441">
    <property type="entry name" value="Protein_kinase_ATP_BS"/>
</dbReference>
<reference evidence="9" key="1">
    <citation type="journal article" date="2020" name="Fungal Divers.">
        <title>Resolving the Mortierellaceae phylogeny through synthesis of multi-gene phylogenetics and phylogenomics.</title>
        <authorList>
            <person name="Vandepol N."/>
            <person name="Liber J."/>
            <person name="Desiro A."/>
            <person name="Na H."/>
            <person name="Kennedy M."/>
            <person name="Barry K."/>
            <person name="Grigoriev I.V."/>
            <person name="Miller A.N."/>
            <person name="O'Donnell K."/>
            <person name="Stajich J.E."/>
            <person name="Bonito G."/>
        </authorList>
    </citation>
    <scope>NUCLEOTIDE SEQUENCE</scope>
    <source>
        <strain evidence="9">KOD948</strain>
    </source>
</reference>
<evidence type="ECO:0000259" key="8">
    <source>
        <dbReference type="PROSITE" id="PS50011"/>
    </source>
</evidence>
<dbReference type="FunFam" id="1.10.510.10:FF:000571">
    <property type="entry name" value="Maternal embryonic leucine zipper kinase"/>
    <property type="match status" value="1"/>
</dbReference>
<keyword evidence="9" id="KW-0808">Transferase</keyword>
<evidence type="ECO:0000313" key="9">
    <source>
        <dbReference type="EMBL" id="KAG0253649.1"/>
    </source>
</evidence>
<dbReference type="Pfam" id="PF00498">
    <property type="entry name" value="FHA"/>
    <property type="match status" value="1"/>
</dbReference>
<dbReference type="PROSITE" id="PS00108">
    <property type="entry name" value="PROTEIN_KINASE_ST"/>
    <property type="match status" value="1"/>
</dbReference>
<dbReference type="Pfam" id="PF00069">
    <property type="entry name" value="Pkinase"/>
    <property type="match status" value="1"/>
</dbReference>
<dbReference type="CDD" id="cd05117">
    <property type="entry name" value="STKc_CAMK"/>
    <property type="match status" value="1"/>
</dbReference>
<name>A0A9P6PWU4_9FUNG</name>
<evidence type="ECO:0000259" key="7">
    <source>
        <dbReference type="PROSITE" id="PS50006"/>
    </source>
</evidence>
<dbReference type="GO" id="GO:0004674">
    <property type="term" value="F:protein serine/threonine kinase activity"/>
    <property type="evidence" value="ECO:0007669"/>
    <property type="project" value="UniProtKB-KW"/>
</dbReference>
<feature type="binding site" evidence="4">
    <location>
        <position position="170"/>
    </location>
    <ligand>
        <name>ATP</name>
        <dbReference type="ChEBI" id="CHEBI:30616"/>
    </ligand>
</feature>
<dbReference type="Gene3D" id="2.60.200.20">
    <property type="match status" value="1"/>
</dbReference>
<dbReference type="InterPro" id="IPR000719">
    <property type="entry name" value="Prot_kinase_dom"/>
</dbReference>
<evidence type="ECO:0000256" key="5">
    <source>
        <dbReference type="RuleBase" id="RU000304"/>
    </source>
</evidence>
<dbReference type="GO" id="GO:0005524">
    <property type="term" value="F:ATP binding"/>
    <property type="evidence" value="ECO:0007669"/>
    <property type="project" value="UniProtKB-UniRule"/>
</dbReference>
<feature type="region of interest" description="Disordered" evidence="6">
    <location>
        <begin position="443"/>
        <end position="463"/>
    </location>
</feature>
<comment type="similarity">
    <text evidence="1">Belongs to the protein kinase superfamily. CAMK Ser/Thr protein kinase family. CHEK2 subfamily.</text>
</comment>
<dbReference type="Gene3D" id="1.10.510.10">
    <property type="entry name" value="Transferase(Phosphotransferase) domain 1"/>
    <property type="match status" value="1"/>
</dbReference>
<dbReference type="InterPro" id="IPR008984">
    <property type="entry name" value="SMAD_FHA_dom_sf"/>
</dbReference>
<dbReference type="InterPro" id="IPR011009">
    <property type="entry name" value="Kinase-like_dom_sf"/>
</dbReference>
<dbReference type="OrthoDB" id="40902at2759"/>
<dbReference type="PROSITE" id="PS00107">
    <property type="entry name" value="PROTEIN_KINASE_ATP"/>
    <property type="match status" value="1"/>
</dbReference>
<dbReference type="SUPFAM" id="SSF56112">
    <property type="entry name" value="Protein kinase-like (PK-like)"/>
    <property type="match status" value="1"/>
</dbReference>
<evidence type="ECO:0000256" key="6">
    <source>
        <dbReference type="SAM" id="MobiDB-lite"/>
    </source>
</evidence>
<keyword evidence="9" id="KW-0418">Kinase</keyword>
<keyword evidence="10" id="KW-1185">Reference proteome</keyword>
<sequence length="472" mass="53970">MPPTLPLDEQLPSSNHAPDLDKDKETVYGWLVNCATLQTCLVVHKNREAIVGRHTASATIYSDLVLTEDTISNRHCKLFTDMSTNGTYWNGNLIGKGESIILSHGDSIRIRTRHHFIFQDFLKATARHIDPEIGTVEKMYQILPQTLGKGTFAKVNLAIHRKTKVQLAVKIMDRIRYSKPENSGGTDIEKEVAILRTVDHPNIIPVVDVIKTTRFIYIFLQMLSGGDLFEYVVSRGPLPEFEAKFVVYQTLQALKHLHNMNISHRDLKPENLMLTSATKYPRVLLTDFGMAREFAQERLMSTMCGTFAYMAPEVFDAKHAGGPGYGSTADCWSLGVMIYVILSSTHPFTTNYSNENEASMRQKMRSRNLSFPPRYWKGISIEARSLIRCLLILDPEERWTVEDALKSEWIQKDAAWLRQRYRETVWGHWIKSSQRLRNVLQHTTTTTNMPENKPSKREQTDSWGKLGVLARQ</sequence>
<dbReference type="AlphaFoldDB" id="A0A9P6PWU4"/>
<dbReference type="PROSITE" id="PS50006">
    <property type="entry name" value="FHA_DOMAIN"/>
    <property type="match status" value="1"/>
</dbReference>
<gene>
    <name evidence="9" type="primary">CHEK2</name>
    <name evidence="9" type="ORF">BG011_006245</name>
</gene>
<accession>A0A9P6PWU4</accession>
<dbReference type="Gene3D" id="3.30.200.20">
    <property type="entry name" value="Phosphorylase Kinase, domain 1"/>
    <property type="match status" value="1"/>
</dbReference>
<dbReference type="EMBL" id="JAAAJA010000447">
    <property type="protein sequence ID" value="KAG0253649.1"/>
    <property type="molecule type" value="Genomic_DNA"/>
</dbReference>
<keyword evidence="3 4" id="KW-0067">ATP-binding</keyword>
<feature type="domain" description="Protein kinase" evidence="8">
    <location>
        <begin position="141"/>
        <end position="410"/>
    </location>
</feature>
<keyword evidence="2 4" id="KW-0547">Nucleotide-binding</keyword>
<keyword evidence="5" id="KW-0723">Serine/threonine-protein kinase</keyword>